<sequence length="69" mass="8083">GPMNDDFLKLLASKTSPEKPLIGCYIRSFGSNFTIDAQEKFIQDVYCDEKDKIRFENWGNNTELIYNWN</sequence>
<name>A0AC34QD45_9BILA</name>
<dbReference type="Proteomes" id="UP000887576">
    <property type="component" value="Unplaced"/>
</dbReference>
<dbReference type="WBParaSite" id="JU765_v2.g15141.t1">
    <property type="protein sequence ID" value="JU765_v2.g15141.t1"/>
    <property type="gene ID" value="JU765_v2.g15141"/>
</dbReference>
<evidence type="ECO:0000313" key="2">
    <source>
        <dbReference type="WBParaSite" id="JU765_v2.g15141.t1"/>
    </source>
</evidence>
<protein>
    <submittedName>
        <fullName evidence="2">Uncharacterized protein</fullName>
    </submittedName>
</protein>
<reference evidence="2" key="1">
    <citation type="submission" date="2022-11" db="UniProtKB">
        <authorList>
            <consortium name="WormBaseParasite"/>
        </authorList>
    </citation>
    <scope>IDENTIFICATION</scope>
</reference>
<evidence type="ECO:0000313" key="1">
    <source>
        <dbReference type="Proteomes" id="UP000887576"/>
    </source>
</evidence>
<proteinExistence type="predicted"/>
<accession>A0AC34QD45</accession>
<organism evidence="1 2">
    <name type="scientific">Panagrolaimus sp. JU765</name>
    <dbReference type="NCBI Taxonomy" id="591449"/>
    <lineage>
        <taxon>Eukaryota</taxon>
        <taxon>Metazoa</taxon>
        <taxon>Ecdysozoa</taxon>
        <taxon>Nematoda</taxon>
        <taxon>Chromadorea</taxon>
        <taxon>Rhabditida</taxon>
        <taxon>Tylenchina</taxon>
        <taxon>Panagrolaimomorpha</taxon>
        <taxon>Panagrolaimoidea</taxon>
        <taxon>Panagrolaimidae</taxon>
        <taxon>Panagrolaimus</taxon>
    </lineage>
</organism>